<dbReference type="RefSeq" id="WP_264556648.1">
    <property type="nucleotide sequence ID" value="NZ_CP109981.1"/>
</dbReference>
<sequence length="50" mass="5567">MVPDETDATGRTNGYDPFPEPTSAETESEHCVFPDTTDLVAWFSETIETE</sequence>
<evidence type="ECO:0000256" key="1">
    <source>
        <dbReference type="SAM" id="MobiDB-lite"/>
    </source>
</evidence>
<dbReference type="EMBL" id="JBHTAX010000005">
    <property type="protein sequence ID" value="MFC7192637.1"/>
    <property type="molecule type" value="Genomic_DNA"/>
</dbReference>
<keyword evidence="3" id="KW-1185">Reference proteome</keyword>
<dbReference type="Proteomes" id="UP001596417">
    <property type="component" value="Unassembled WGS sequence"/>
</dbReference>
<dbReference type="AlphaFoldDB" id="A0ABD5YUN1"/>
<feature type="region of interest" description="Disordered" evidence="1">
    <location>
        <begin position="1"/>
        <end position="30"/>
    </location>
</feature>
<evidence type="ECO:0000313" key="3">
    <source>
        <dbReference type="Proteomes" id="UP001596417"/>
    </source>
</evidence>
<evidence type="ECO:0000313" key="2">
    <source>
        <dbReference type="EMBL" id="MFC7192637.1"/>
    </source>
</evidence>
<accession>A0ABD5YUN1</accession>
<name>A0ABD5YUN1_9EURY</name>
<organism evidence="2 3">
    <name type="scientific">Halocatena marina</name>
    <dbReference type="NCBI Taxonomy" id="2934937"/>
    <lineage>
        <taxon>Archaea</taxon>
        <taxon>Methanobacteriati</taxon>
        <taxon>Methanobacteriota</taxon>
        <taxon>Stenosarchaea group</taxon>
        <taxon>Halobacteria</taxon>
        <taxon>Halobacteriales</taxon>
        <taxon>Natronomonadaceae</taxon>
        <taxon>Halocatena</taxon>
    </lineage>
</organism>
<proteinExistence type="predicted"/>
<comment type="caution">
    <text evidence="2">The sequence shown here is derived from an EMBL/GenBank/DDBJ whole genome shotgun (WGS) entry which is preliminary data.</text>
</comment>
<gene>
    <name evidence="2" type="ORF">ACFQL7_24400</name>
</gene>
<protein>
    <submittedName>
        <fullName evidence="2">Uncharacterized protein</fullName>
    </submittedName>
</protein>
<dbReference type="GeneID" id="76202332"/>
<reference evidence="2 3" key="1">
    <citation type="journal article" date="2019" name="Int. J. Syst. Evol. Microbiol.">
        <title>The Global Catalogue of Microorganisms (GCM) 10K type strain sequencing project: providing services to taxonomists for standard genome sequencing and annotation.</title>
        <authorList>
            <consortium name="The Broad Institute Genomics Platform"/>
            <consortium name="The Broad Institute Genome Sequencing Center for Infectious Disease"/>
            <person name="Wu L."/>
            <person name="Ma J."/>
        </authorList>
    </citation>
    <scope>NUCLEOTIDE SEQUENCE [LARGE SCALE GENOMIC DNA]</scope>
    <source>
        <strain evidence="2 3">RDMS1</strain>
    </source>
</reference>